<dbReference type="InterPro" id="IPR016191">
    <property type="entry name" value="Ribonuclease/ribotoxin"/>
</dbReference>
<keyword evidence="5" id="KW-1185">Reference proteome</keyword>
<dbReference type="AlphaFoldDB" id="N1JAT3"/>
<feature type="chain" id="PRO_5004107353" evidence="3">
    <location>
        <begin position="21"/>
        <end position="403"/>
    </location>
</feature>
<organism evidence="4 5">
    <name type="scientific">Blumeria graminis f. sp. hordei (strain DH14)</name>
    <name type="common">Barley powdery mildew</name>
    <name type="synonym">Oidium monilioides f. sp. hordei</name>
    <dbReference type="NCBI Taxonomy" id="546991"/>
    <lineage>
        <taxon>Eukaryota</taxon>
        <taxon>Fungi</taxon>
        <taxon>Dikarya</taxon>
        <taxon>Ascomycota</taxon>
        <taxon>Pezizomycotina</taxon>
        <taxon>Leotiomycetes</taxon>
        <taxon>Erysiphales</taxon>
        <taxon>Erysiphaceae</taxon>
        <taxon>Blumeria</taxon>
        <taxon>Blumeria hordei</taxon>
    </lineage>
</organism>
<dbReference type="InParanoid" id="N1JAT3"/>
<keyword evidence="3" id="KW-0732">Signal</keyword>
<evidence type="ECO:0000313" key="5">
    <source>
        <dbReference type="Proteomes" id="UP000015441"/>
    </source>
</evidence>
<name>N1JAT3_BLUG1</name>
<evidence type="ECO:0000256" key="2">
    <source>
        <dbReference type="ARBA" id="ARBA00022801"/>
    </source>
</evidence>
<dbReference type="GO" id="GO:0016787">
    <property type="term" value="F:hydrolase activity"/>
    <property type="evidence" value="ECO:0007669"/>
    <property type="project" value="UniProtKB-KW"/>
</dbReference>
<comment type="caution">
    <text evidence="4">The sequence shown here is derived from an EMBL/GenBank/DDBJ whole genome shotgun (WGS) entry which is preliminary data.</text>
</comment>
<keyword evidence="2" id="KW-0378">Hydrolase</keyword>
<evidence type="ECO:0000256" key="1">
    <source>
        <dbReference type="ARBA" id="ARBA00022722"/>
    </source>
</evidence>
<reference evidence="4 5" key="1">
    <citation type="journal article" date="2010" name="Science">
        <title>Genome expansion and gene loss in powdery mildew fungi reveal tradeoffs in extreme parasitism.</title>
        <authorList>
            <person name="Spanu P.D."/>
            <person name="Abbott J.C."/>
            <person name="Amselem J."/>
            <person name="Burgis T.A."/>
            <person name="Soanes D.M."/>
            <person name="Stueber K."/>
            <person name="Ver Loren van Themaat E."/>
            <person name="Brown J.K.M."/>
            <person name="Butcher S.A."/>
            <person name="Gurr S.J."/>
            <person name="Lebrun M.-H."/>
            <person name="Ridout C.J."/>
            <person name="Schulze-Lefert P."/>
            <person name="Talbot N.J."/>
            <person name="Ahmadinejad N."/>
            <person name="Ametz C."/>
            <person name="Barton G.R."/>
            <person name="Benjdia M."/>
            <person name="Bidzinski P."/>
            <person name="Bindschedler L.V."/>
            <person name="Both M."/>
            <person name="Brewer M.T."/>
            <person name="Cadle-Davidson L."/>
            <person name="Cadle-Davidson M.M."/>
            <person name="Collemare J."/>
            <person name="Cramer R."/>
            <person name="Frenkel O."/>
            <person name="Godfrey D."/>
            <person name="Harriman J."/>
            <person name="Hoede C."/>
            <person name="King B.C."/>
            <person name="Klages S."/>
            <person name="Kleemann J."/>
            <person name="Knoll D."/>
            <person name="Koti P.S."/>
            <person name="Kreplak J."/>
            <person name="Lopez-Ruiz F.J."/>
            <person name="Lu X."/>
            <person name="Maekawa T."/>
            <person name="Mahanil S."/>
            <person name="Micali C."/>
            <person name="Milgroom M.G."/>
            <person name="Montana G."/>
            <person name="Noir S."/>
            <person name="O'Connell R.J."/>
            <person name="Oberhaensli S."/>
            <person name="Parlange F."/>
            <person name="Pedersen C."/>
            <person name="Quesneville H."/>
            <person name="Reinhardt R."/>
            <person name="Rott M."/>
            <person name="Sacristan S."/>
            <person name="Schmidt S.M."/>
            <person name="Schoen M."/>
            <person name="Skamnioti P."/>
            <person name="Sommer H."/>
            <person name="Stephens A."/>
            <person name="Takahara H."/>
            <person name="Thordal-Christensen H."/>
            <person name="Vigouroux M."/>
            <person name="Wessling R."/>
            <person name="Wicker T."/>
            <person name="Panstruga R."/>
        </authorList>
    </citation>
    <scope>NUCLEOTIDE SEQUENCE [LARGE SCALE GENOMIC DNA]</scope>
    <source>
        <strain evidence="4">DH14</strain>
    </source>
</reference>
<dbReference type="GO" id="GO:0003723">
    <property type="term" value="F:RNA binding"/>
    <property type="evidence" value="ECO:0007669"/>
    <property type="project" value="InterPro"/>
</dbReference>
<dbReference type="EMBL" id="CAUH01000918">
    <property type="protein sequence ID" value="CCU75032.1"/>
    <property type="molecule type" value="Genomic_DNA"/>
</dbReference>
<gene>
    <name evidence="4" type="ORF">BGHDH14_bghG000918000003001</name>
</gene>
<feature type="signal peptide" evidence="3">
    <location>
        <begin position="1"/>
        <end position="20"/>
    </location>
</feature>
<proteinExistence type="predicted"/>
<dbReference type="Gene3D" id="3.10.450.30">
    <property type="entry name" value="Microbial ribonucleases"/>
    <property type="match status" value="1"/>
</dbReference>
<dbReference type="Proteomes" id="UP000015441">
    <property type="component" value="Unassembled WGS sequence"/>
</dbReference>
<keyword evidence="1" id="KW-0540">Nuclease</keyword>
<sequence length="403" mass="46537">MWIKFCISLLLSGLIHQVKCIDPSFSDMYLPGGTNGFLCGTEILSIDTARQTIKIALETFFLERDFQRYPKLFEDTNLFNVKSDILLSWPIKLNGNIYLNGHGGKFRLIINTRGQIIGVVTTDTKQFGSQLSFAKCNPVRSSDPEGNAESRHLDEFWSLAYPIFGFNCGWKFLPLSMVKSGNGHYSNYYFQNAIRDKKMHKYFDKYNGVEFIGDDLQVYPLHLSSSSKPSSNGKFRVVFDAKNLDFKGLTNINDQRMKCVTVWDLSSAPLDTIYSPSSILNMDGMADNYWPQTCFRQKIKEKVMWLFIEFALKNWSEVANHREPYFANVNHNELRLWPIRIPEITDNSLTYAYAIGHNTMEDSYGLYQAEIYIGTLENFRLCLNIPLEYIRELQKTLSQATWQ</sequence>
<dbReference type="SUPFAM" id="SSF53933">
    <property type="entry name" value="Microbial ribonucleases"/>
    <property type="match status" value="1"/>
</dbReference>
<accession>N1JAT3</accession>
<dbReference type="GO" id="GO:0004540">
    <property type="term" value="F:RNA nuclease activity"/>
    <property type="evidence" value="ECO:0007669"/>
    <property type="project" value="InterPro"/>
</dbReference>
<evidence type="ECO:0000313" key="4">
    <source>
        <dbReference type="EMBL" id="CCU75032.1"/>
    </source>
</evidence>
<protein>
    <submittedName>
        <fullName evidence="4">Putative candidate secreted effector protein</fullName>
    </submittedName>
</protein>
<dbReference type="HOGENOM" id="CLU_056748_1_0_1"/>
<evidence type="ECO:0000256" key="3">
    <source>
        <dbReference type="SAM" id="SignalP"/>
    </source>
</evidence>